<dbReference type="OrthoDB" id="3264463at2"/>
<organism evidence="1 2">
    <name type="scientific">Arachnia propionica</name>
    <dbReference type="NCBI Taxonomy" id="1750"/>
    <lineage>
        <taxon>Bacteria</taxon>
        <taxon>Bacillati</taxon>
        <taxon>Actinomycetota</taxon>
        <taxon>Actinomycetes</taxon>
        <taxon>Propionibacteriales</taxon>
        <taxon>Propionibacteriaceae</taxon>
        <taxon>Arachnia</taxon>
    </lineage>
</organism>
<dbReference type="Proteomes" id="UP000280819">
    <property type="component" value="Unassembled WGS sequence"/>
</dbReference>
<comment type="caution">
    <text evidence="1">The sequence shown here is derived from an EMBL/GenBank/DDBJ whole genome shotgun (WGS) entry which is preliminary data.</text>
</comment>
<evidence type="ECO:0000313" key="1">
    <source>
        <dbReference type="EMBL" id="RRD07327.1"/>
    </source>
</evidence>
<protein>
    <submittedName>
        <fullName evidence="1">DUF4192 domain-containing protein</fullName>
    </submittedName>
</protein>
<dbReference type="AlphaFoldDB" id="A0A3P1TD03"/>
<name>A0A3P1TD03_9ACTN</name>
<proteinExistence type="predicted"/>
<accession>A0A3P1TD03</accession>
<gene>
    <name evidence="1" type="ORF">EII34_02245</name>
</gene>
<evidence type="ECO:0000313" key="2">
    <source>
        <dbReference type="Proteomes" id="UP000280819"/>
    </source>
</evidence>
<reference evidence="1 2" key="1">
    <citation type="submission" date="2018-11" db="EMBL/GenBank/DDBJ databases">
        <title>Genomes From Bacteria Associated with the Canine Oral Cavity: a Test Case for Automated Genome-Based Taxonomic Assignment.</title>
        <authorList>
            <person name="Coil D.A."/>
            <person name="Jospin G."/>
            <person name="Darling A.E."/>
            <person name="Wallis C."/>
            <person name="Davis I.J."/>
            <person name="Harris S."/>
            <person name="Eisen J.A."/>
            <person name="Holcombe L.J."/>
            <person name="O'Flynn C."/>
        </authorList>
    </citation>
    <scope>NUCLEOTIDE SEQUENCE [LARGE SCALE GENOMIC DNA]</scope>
    <source>
        <strain evidence="1 2">OH887_COT-365</strain>
    </source>
</reference>
<dbReference type="Pfam" id="PF13830">
    <property type="entry name" value="DUF4192"/>
    <property type="match status" value="1"/>
</dbReference>
<dbReference type="InterPro" id="IPR025447">
    <property type="entry name" value="DUF4192"/>
</dbReference>
<sequence>MTCRAKRAPPISATTVITMSSVRPRPLLGSWKSWIRGGGCCIGCWGDPKGVRGSRPCGGGGCQCVFMVSTTIPPAGCQQRGRSGPARGHPGVLRVHVVSMRPEQARIRSSSQRDLLSVPGVLLGFHPHESCVVLGMTEGTVEFCARADIDRLPSGVPTLLTQLASAIEQSEVDSLVLLAYCADPFSHERFLRFLMDELAGWVVIGLVADDSRFWDLSGPPLADQEPATWDPLSSQVMASAIFQGFPVAADRDEAVAPVRGPSDPATVVPATEAARKDLSGLQRPEKELLLHELLSRTEALEDTEAVRLALLVQDEDLAVQVLGVLDVTSASRLADRLAEARRSVADPDAADVLALLAFACWLGARGAQLAECLFQLEHIAPRHPLFPVLEELHRQATPPPRSNRSTPWG</sequence>
<dbReference type="EMBL" id="RQZG01000001">
    <property type="protein sequence ID" value="RRD07327.1"/>
    <property type="molecule type" value="Genomic_DNA"/>
</dbReference>